<dbReference type="Gene3D" id="1.25.40.60">
    <property type="match status" value="1"/>
</dbReference>
<gene>
    <name evidence="2" type="ORF">BLA29_001163</name>
</gene>
<proteinExistence type="inferred from homology"/>
<dbReference type="Gene3D" id="3.40.50.2060">
    <property type="match status" value="1"/>
</dbReference>
<dbReference type="InterPro" id="IPR027482">
    <property type="entry name" value="Sec1-like_dom2"/>
</dbReference>
<reference evidence="2 3" key="1">
    <citation type="submission" date="2017-03" db="EMBL/GenBank/DDBJ databases">
        <title>Genome Survey of Euroglyphus maynei.</title>
        <authorList>
            <person name="Arlian L.G."/>
            <person name="Morgan M.S."/>
            <person name="Rider S.D."/>
        </authorList>
    </citation>
    <scope>NUCLEOTIDE SEQUENCE [LARGE SCALE GENOMIC DNA]</scope>
    <source>
        <strain evidence="2">Arlian Lab</strain>
        <tissue evidence="2">Whole body</tissue>
    </source>
</reference>
<organism evidence="2 3">
    <name type="scientific">Euroglyphus maynei</name>
    <name type="common">Mayne's house dust mite</name>
    <dbReference type="NCBI Taxonomy" id="6958"/>
    <lineage>
        <taxon>Eukaryota</taxon>
        <taxon>Metazoa</taxon>
        <taxon>Ecdysozoa</taxon>
        <taxon>Arthropoda</taxon>
        <taxon>Chelicerata</taxon>
        <taxon>Arachnida</taxon>
        <taxon>Acari</taxon>
        <taxon>Acariformes</taxon>
        <taxon>Sarcoptiformes</taxon>
        <taxon>Astigmata</taxon>
        <taxon>Psoroptidia</taxon>
        <taxon>Analgoidea</taxon>
        <taxon>Pyroglyphidae</taxon>
        <taxon>Pyroglyphinae</taxon>
        <taxon>Euroglyphus</taxon>
    </lineage>
</organism>
<comment type="similarity">
    <text evidence="1">Belongs to the STXBP/unc-18/SEC1 family.</text>
</comment>
<keyword evidence="3" id="KW-1185">Reference proteome</keyword>
<dbReference type="InterPro" id="IPR043154">
    <property type="entry name" value="Sec-1-like_dom1"/>
</dbReference>
<sequence>MLNLNTPIPTNTTANEPVWKLFIYDRYGQDIVSPLINIKELREFGVTLHMQLHSDREPIPDVPAVYFVMPNDENIMRICQDFRNHLYDHYHLNFISPISRAKLEELASAALQANCVTNISKIYDQYLNFISLEDDVFISRHSEKDKISFYAINRPANQEPEIEFIMDQIVDSLFSFFVTLGVVPIIRTPKGNAAEMVGEKLDKRIRENLRDTKNTVFNGSNIQRLGVSSLSLMFTRPLLIILDRSFDMATPLLHSWTYQSLVHDVLDFKLNQVFIDESNSSDNNDNQQKVKKKSKMTAYDLSSQDKFWNQHKCSPFPLVAESIQEKLDSYRSSEEEVKRLKSEMGLDGSIPDSAISLLTDNTHKLNSAINTLPNLLETKRIIDLHTTVASAILEHIKNRKLDVFFEIEEKIIASKGHLDQKSASTPLELIRDPNAGTPEDKMRLFIIYYLHHNFTDAEYEQYAVELRNVGCDLSPIEYVKQCKFLANPTSSTMSSSNQNVDSIFQSLGGGTKTVNMFSKLMSQGSQFVMEGVKNLVVKKHTLPITRVTDALMEAKSTPETDEFRYFDPKVLAKAQNLYGEDGGTFGSSSSSPTKNAFQDVSYLIQYRWRYFYFFKNIPHSFRKKKNVPKNSMV</sequence>
<dbReference type="InterPro" id="IPR001619">
    <property type="entry name" value="Sec1-like"/>
</dbReference>
<comment type="caution">
    <text evidence="2">The sequence shown here is derived from an EMBL/GenBank/DDBJ whole genome shotgun (WGS) entry which is preliminary data.</text>
</comment>
<name>A0A1Y3BAS5_EURMA</name>
<dbReference type="GO" id="GO:0016192">
    <property type="term" value="P:vesicle-mediated transport"/>
    <property type="evidence" value="ECO:0007669"/>
    <property type="project" value="InterPro"/>
</dbReference>
<protein>
    <submittedName>
        <fullName evidence="2">Sec1 family domain-containing protein-like protein</fullName>
    </submittedName>
</protein>
<evidence type="ECO:0000313" key="3">
    <source>
        <dbReference type="Proteomes" id="UP000194236"/>
    </source>
</evidence>
<dbReference type="PANTHER" id="PTHR11679">
    <property type="entry name" value="VESICLE PROTEIN SORTING-ASSOCIATED"/>
    <property type="match status" value="1"/>
</dbReference>
<dbReference type="AlphaFoldDB" id="A0A1Y3BAS5"/>
<evidence type="ECO:0000256" key="1">
    <source>
        <dbReference type="ARBA" id="ARBA00009884"/>
    </source>
</evidence>
<dbReference type="Proteomes" id="UP000194236">
    <property type="component" value="Unassembled WGS sequence"/>
</dbReference>
<dbReference type="InterPro" id="IPR043127">
    <property type="entry name" value="Sec-1-like_dom3a"/>
</dbReference>
<dbReference type="Pfam" id="PF00995">
    <property type="entry name" value="Sec1"/>
    <property type="match status" value="1"/>
</dbReference>
<dbReference type="InterPro" id="IPR036045">
    <property type="entry name" value="Sec1-like_sf"/>
</dbReference>
<dbReference type="Gene3D" id="3.40.50.1910">
    <property type="match status" value="1"/>
</dbReference>
<accession>A0A1Y3BAS5</accession>
<dbReference type="FunFam" id="3.40.50.2060:FF:000002">
    <property type="entry name" value="sec1 family domain-containing protein 1"/>
    <property type="match status" value="1"/>
</dbReference>
<dbReference type="OrthoDB" id="10251230at2759"/>
<evidence type="ECO:0000313" key="2">
    <source>
        <dbReference type="EMBL" id="OTF77979.1"/>
    </source>
</evidence>
<dbReference type="PIRSF" id="PIRSF005715">
    <property type="entry name" value="VPS45_Sec1"/>
    <property type="match status" value="1"/>
</dbReference>
<dbReference type="Gene3D" id="3.90.830.10">
    <property type="entry name" value="Syntaxin Binding Protein 1, Chain A, domain 2"/>
    <property type="match status" value="1"/>
</dbReference>
<dbReference type="EMBL" id="MUJZ01030079">
    <property type="protein sequence ID" value="OTF77979.1"/>
    <property type="molecule type" value="Genomic_DNA"/>
</dbReference>
<dbReference type="SUPFAM" id="SSF56815">
    <property type="entry name" value="Sec1/munc18-like (SM) proteins"/>
    <property type="match status" value="1"/>
</dbReference>